<dbReference type="Gene3D" id="1.20.5.320">
    <property type="entry name" value="6-Phosphogluconate Dehydrogenase, domain 3"/>
    <property type="match status" value="1"/>
</dbReference>
<comment type="similarity">
    <text evidence="1 5 6">Belongs to the 6-phosphogluconate dehydrogenase family.</text>
</comment>
<dbReference type="Gene3D" id="3.40.50.720">
    <property type="entry name" value="NAD(P)-binding Rossmann-like Domain"/>
    <property type="match status" value="1"/>
</dbReference>
<dbReference type="SMART" id="SM01350">
    <property type="entry name" value="6PGD"/>
    <property type="match status" value="1"/>
</dbReference>
<comment type="catalytic activity">
    <reaction evidence="5 6">
        <text>6-phospho-D-gluconate + NADP(+) = D-ribulose 5-phosphate + CO2 + NADPH</text>
        <dbReference type="Rhea" id="RHEA:10116"/>
        <dbReference type="ChEBI" id="CHEBI:16526"/>
        <dbReference type="ChEBI" id="CHEBI:57783"/>
        <dbReference type="ChEBI" id="CHEBI:58121"/>
        <dbReference type="ChEBI" id="CHEBI:58349"/>
        <dbReference type="ChEBI" id="CHEBI:58759"/>
        <dbReference type="EC" id="1.1.1.44"/>
    </reaction>
</comment>
<comment type="function">
    <text evidence="5">Catalyzes the oxidative decarboxylation of 6-phosphogluconate to ribulose 5-phosphate and CO(2), with concomitant reduction of NADP to NADPH.</text>
</comment>
<keyword evidence="5 6" id="KW-0521">NADP</keyword>
<dbReference type="PANTHER" id="PTHR11811">
    <property type="entry name" value="6-PHOSPHOGLUCONATE DEHYDROGENASE"/>
    <property type="match status" value="1"/>
</dbReference>
<keyword evidence="9" id="KW-1185">Reference proteome</keyword>
<proteinExistence type="inferred from homology"/>
<sequence length="472" mass="53110">MGISDIGLFGLGVMGQSLALNIANHNYTVSAYNIKSNSTKEFIDGKGNNYTNIIPTYSIEEFINSLKKPRKIFLMIKAGKPVDDTIDILTPYMDKGDIIIDGGNSFFKDTIRRSNRLEELGMNYLGVGVSGGEEGALKGPSIMPGGTKEAWEACKEILIDISAKVNNNEACCSYIGKDGSGHYVKMVHNGIEYADMQLIAESYYLMKNLLNMSEEEMKEVFEKWNDGELQSYLIEITADILGKKDKETNKPMLDVILDIAGQKGTGKWTSKEALDLGVCTPSITEAVFARGISTIKEERVEASKKLNGPKKNIKIDKKQFIEDIRKALYASKMCAYTQGFTLLREASKEHGWELNYGEIAMLWRRGCIIRAKFLDRIKDAYVRNPKINNLLLDPYFMEQINEAQDAWRRIVSTAALSGIAVPGFSSSLNYYDAYRSENLSTNMIQAQRDYFGAHTYKRNDRDGIFHTDWMNI</sequence>
<dbReference type="EC" id="1.1.1.44" evidence="5 6"/>
<organism evidence="8 9">
    <name type="scientific">Tepidibacter hydrothermalis</name>
    <dbReference type="NCBI Taxonomy" id="3036126"/>
    <lineage>
        <taxon>Bacteria</taxon>
        <taxon>Bacillati</taxon>
        <taxon>Bacillota</taxon>
        <taxon>Clostridia</taxon>
        <taxon>Peptostreptococcales</taxon>
        <taxon>Peptostreptococcaceae</taxon>
        <taxon>Tepidibacter</taxon>
    </lineage>
</organism>
<keyword evidence="3 5" id="KW-0560">Oxidoreductase</keyword>
<dbReference type="NCBIfam" id="NF006765">
    <property type="entry name" value="PRK09287.1"/>
    <property type="match status" value="1"/>
</dbReference>
<evidence type="ECO:0000313" key="9">
    <source>
        <dbReference type="Proteomes" id="UP001222800"/>
    </source>
</evidence>
<dbReference type="InterPro" id="IPR006183">
    <property type="entry name" value="Pgluconate_DH"/>
</dbReference>
<evidence type="ECO:0000256" key="1">
    <source>
        <dbReference type="ARBA" id="ARBA00008419"/>
    </source>
</evidence>
<feature type="domain" description="6-phosphogluconate dehydrogenase C-terminal" evidence="7">
    <location>
        <begin position="181"/>
        <end position="470"/>
    </location>
</feature>
<keyword evidence="4 6" id="KW-0311">Gluconate utilization</keyword>
<dbReference type="PROSITE" id="PS00461">
    <property type="entry name" value="6PGD"/>
    <property type="match status" value="1"/>
</dbReference>
<dbReference type="InterPro" id="IPR036291">
    <property type="entry name" value="NAD(P)-bd_dom_sf"/>
</dbReference>
<evidence type="ECO:0000313" key="8">
    <source>
        <dbReference type="EMBL" id="WFD09370.1"/>
    </source>
</evidence>
<dbReference type="GO" id="GO:0004616">
    <property type="term" value="F:phosphogluconate dehydrogenase (decarboxylating) activity"/>
    <property type="evidence" value="ECO:0007669"/>
    <property type="project" value="UniProtKB-EC"/>
</dbReference>
<dbReference type="InterPro" id="IPR013328">
    <property type="entry name" value="6PGD_dom2"/>
</dbReference>
<dbReference type="PIRSF" id="PIRSF000109">
    <property type="entry name" value="6PGD"/>
    <property type="match status" value="1"/>
</dbReference>
<dbReference type="EMBL" id="CP120733">
    <property type="protein sequence ID" value="WFD09370.1"/>
    <property type="molecule type" value="Genomic_DNA"/>
</dbReference>
<keyword evidence="5 6" id="KW-0570">Pentose shunt</keyword>
<gene>
    <name evidence="8" type="primary">gndA</name>
    <name evidence="8" type="ORF">P4S50_13355</name>
</gene>
<dbReference type="Gene3D" id="1.10.1040.10">
    <property type="entry name" value="N-(1-d-carboxylethyl)-l-norvaline Dehydrogenase, domain 2"/>
    <property type="match status" value="1"/>
</dbReference>
<reference evidence="8 9" key="1">
    <citation type="submission" date="2023-03" db="EMBL/GenBank/DDBJ databases">
        <title>Complete genome sequence of Tepidibacter sp. SWIR-1, isolated from a deep-sea hydrothermal vent.</title>
        <authorList>
            <person name="Li X."/>
        </authorList>
    </citation>
    <scope>NUCLEOTIDE SEQUENCE [LARGE SCALE GENOMIC DNA]</scope>
    <source>
        <strain evidence="8 9">SWIR-1</strain>
    </source>
</reference>
<name>A0ABY8EBV6_9FIRM</name>
<comment type="subunit">
    <text evidence="2 5">Homodimer.</text>
</comment>
<dbReference type="InterPro" id="IPR006115">
    <property type="entry name" value="6PGDH_NADP-bd"/>
</dbReference>
<evidence type="ECO:0000256" key="4">
    <source>
        <dbReference type="ARBA" id="ARBA00023064"/>
    </source>
</evidence>
<evidence type="ECO:0000259" key="7">
    <source>
        <dbReference type="SMART" id="SM01350"/>
    </source>
</evidence>
<protein>
    <recommendedName>
        <fullName evidence="5 6">6-phosphogluconate dehydrogenase, decarboxylating</fullName>
        <ecNumber evidence="5 6">1.1.1.44</ecNumber>
    </recommendedName>
</protein>
<evidence type="ECO:0000256" key="6">
    <source>
        <dbReference type="RuleBase" id="RU000485"/>
    </source>
</evidence>
<dbReference type="RefSeq" id="WP_277731295.1">
    <property type="nucleotide sequence ID" value="NZ_CP120733.1"/>
</dbReference>
<dbReference type="SUPFAM" id="SSF48179">
    <property type="entry name" value="6-phosphogluconate dehydrogenase C-terminal domain-like"/>
    <property type="match status" value="1"/>
</dbReference>
<dbReference type="InterPro" id="IPR006184">
    <property type="entry name" value="6PGdom_BS"/>
</dbReference>
<dbReference type="SUPFAM" id="SSF51735">
    <property type="entry name" value="NAD(P)-binding Rossmann-fold domains"/>
    <property type="match status" value="1"/>
</dbReference>
<evidence type="ECO:0000256" key="5">
    <source>
        <dbReference type="PIRNR" id="PIRNR000109"/>
    </source>
</evidence>
<dbReference type="Pfam" id="PF03446">
    <property type="entry name" value="NAD_binding_2"/>
    <property type="match status" value="1"/>
</dbReference>
<dbReference type="InterPro" id="IPR008927">
    <property type="entry name" value="6-PGluconate_DH-like_C_sf"/>
</dbReference>
<dbReference type="Pfam" id="PF00393">
    <property type="entry name" value="6PGD"/>
    <property type="match status" value="1"/>
</dbReference>
<dbReference type="InterPro" id="IPR006113">
    <property type="entry name" value="6PGDH_Gnd/GntZ"/>
</dbReference>
<evidence type="ECO:0000256" key="3">
    <source>
        <dbReference type="ARBA" id="ARBA00023002"/>
    </source>
</evidence>
<dbReference type="InterPro" id="IPR006114">
    <property type="entry name" value="6PGDH_C"/>
</dbReference>
<dbReference type="PRINTS" id="PR00076">
    <property type="entry name" value="6PGDHDRGNASE"/>
</dbReference>
<accession>A0ABY8EBV6</accession>
<dbReference type="Proteomes" id="UP001222800">
    <property type="component" value="Chromosome"/>
</dbReference>
<comment type="pathway">
    <text evidence="5 6">Carbohydrate degradation; pentose phosphate pathway; D-ribulose 5-phosphate from D-glucose 6-phosphate (oxidative stage): step 3/3.</text>
</comment>
<evidence type="ECO:0000256" key="2">
    <source>
        <dbReference type="ARBA" id="ARBA00011738"/>
    </source>
</evidence>
<dbReference type="NCBIfam" id="TIGR00873">
    <property type="entry name" value="gnd"/>
    <property type="match status" value="1"/>
</dbReference>